<dbReference type="SUPFAM" id="SSF53187">
    <property type="entry name" value="Zn-dependent exopeptidases"/>
    <property type="match status" value="1"/>
</dbReference>
<dbReference type="AlphaFoldDB" id="A0A1I1HEG3"/>
<dbReference type="EMBL" id="FOLH01000003">
    <property type="protein sequence ID" value="SFC22231.1"/>
    <property type="molecule type" value="Genomic_DNA"/>
</dbReference>
<reference evidence="1 2" key="1">
    <citation type="submission" date="2016-10" db="EMBL/GenBank/DDBJ databases">
        <authorList>
            <person name="de Groot N.N."/>
        </authorList>
    </citation>
    <scope>NUCLEOTIDE SEQUENCE [LARGE SCALE GENOMIC DNA]</scope>
    <source>
        <strain evidence="1 2">DSM 18438</strain>
    </source>
</reference>
<dbReference type="STRING" id="1122252.SAMN05660443_1954"/>
<name>A0A1I1HEG3_9GAMM</name>
<sequence length="361" mass="39950">MSIRYFQPSYQEARSQFLAAAAVQPNKTWQDARIHPLQGSQGEPLALDSLWLGPRDAERLLVVQSATHGIEGFAGSAVQQALLNRDLELPENTALLLLHAMNPWGFSFRRRVDEAGIDLNRNFVDFYKPPENPGYADLAQALVPKSWNQEALHAADLKLEAYRQTHGETAYELAVSGGQYTHPEGLFYGGHAPSWSRQQLEALAEELLLAKREAVAIIDVHTGLGDYAVGEVICDHPPASQGVRWAKHWYGEAVTEPFLGTSSSVPKQGLIDFFWHALLPERCCFVTLEFGTGSTDQLFHVLRADHYLAQKKPGEVSPALINQLNQELQEHFCPSAAAWREAVVKQGLLRIDQALGGLAAL</sequence>
<dbReference type="Pfam" id="PF10994">
    <property type="entry name" value="DUF2817"/>
    <property type="match status" value="1"/>
</dbReference>
<dbReference type="Gene3D" id="3.40.630.10">
    <property type="entry name" value="Zn peptidases"/>
    <property type="match status" value="1"/>
</dbReference>
<gene>
    <name evidence="1" type="ORF">SAMN05660443_1954</name>
</gene>
<dbReference type="Proteomes" id="UP000199058">
    <property type="component" value="Unassembled WGS sequence"/>
</dbReference>
<proteinExistence type="predicted"/>
<evidence type="ECO:0000313" key="1">
    <source>
        <dbReference type="EMBL" id="SFC22231.1"/>
    </source>
</evidence>
<protein>
    <recommendedName>
        <fullName evidence="3">Zinc carboxypeptidase</fullName>
    </recommendedName>
</protein>
<accession>A0A1I1HEG3</accession>
<evidence type="ECO:0000313" key="2">
    <source>
        <dbReference type="Proteomes" id="UP000199058"/>
    </source>
</evidence>
<dbReference type="InterPro" id="IPR021259">
    <property type="entry name" value="DUF2817"/>
</dbReference>
<dbReference type="RefSeq" id="WP_091962678.1">
    <property type="nucleotide sequence ID" value="NZ_FOLH01000003.1"/>
</dbReference>
<dbReference type="OrthoDB" id="4014363at2"/>
<evidence type="ECO:0008006" key="3">
    <source>
        <dbReference type="Google" id="ProtNLM"/>
    </source>
</evidence>
<organism evidence="1 2">
    <name type="scientific">Marinospirillum celere</name>
    <dbReference type="NCBI Taxonomy" id="1122252"/>
    <lineage>
        <taxon>Bacteria</taxon>
        <taxon>Pseudomonadati</taxon>
        <taxon>Pseudomonadota</taxon>
        <taxon>Gammaproteobacteria</taxon>
        <taxon>Oceanospirillales</taxon>
        <taxon>Oceanospirillaceae</taxon>
        <taxon>Marinospirillum</taxon>
    </lineage>
</organism>
<dbReference type="CDD" id="cd06233">
    <property type="entry name" value="M14-like"/>
    <property type="match status" value="1"/>
</dbReference>
<keyword evidence="2" id="KW-1185">Reference proteome</keyword>